<gene>
    <name evidence="15" type="primary">fabF</name>
    <name evidence="15" type="ORF">GF339_00185</name>
</gene>
<comment type="similarity">
    <text evidence="2 11 13">Belongs to the thiolase-like superfamily. Beta-ketoacyl-ACP synthases family.</text>
</comment>
<protein>
    <recommendedName>
        <fullName evidence="4 11">3-oxoacyl-[acyl-carrier-protein] synthase 2</fullName>
        <ecNumber evidence="3 11">2.3.1.179</ecNumber>
    </recommendedName>
</protein>
<dbReference type="InterPro" id="IPR016039">
    <property type="entry name" value="Thiolase-like"/>
</dbReference>
<dbReference type="GO" id="GO:0005829">
    <property type="term" value="C:cytosol"/>
    <property type="evidence" value="ECO:0007669"/>
    <property type="project" value="TreeGrafter"/>
</dbReference>
<sequence>MEKRVVITGMGALTSIGNNLEVFWKNAQAGISGTDLISKFDVSEYSSQVAAEVKDFDPTAYIDKKEAKKMDPFVQYAIAASDMALDDSQLPLDQIDKTRAGVLVGSGMGGLQTLEAQHKNLLEKGHRRVSPFFIPMQIINLAPGQICIRYGFQGANFSVTTACATGAHAVGEAFRWIQRGNMDIMLVGGSEATITPLAVAGFANMKALSTRNDDPTRCSRPFDKDRDGFVIGEGAGILILESLDHARARNARIYAELIGYAATADAYHITSPDPEAKGVSLCMQNAINDAGVAPEDVSYINAHGTSTPFNDKFETLAIKKVFNSHANRLAISSTKSMVGHTLGAAGAIELITTALAVKHDIVPPTINYETPDPDCDLDYVPNNARSMSVNIAISNSFGFGGTNACIMLKKYTEE</sequence>
<evidence type="ECO:0000256" key="7">
    <source>
        <dbReference type="ARBA" id="ARBA00022832"/>
    </source>
</evidence>
<comment type="catalytic activity">
    <reaction evidence="11">
        <text>(9Z)-hexadecenoyl-[ACP] + malonyl-[ACP] + H(+) = 3-oxo-(11Z)-octadecenoyl-[ACP] + holo-[ACP] + CO2</text>
        <dbReference type="Rhea" id="RHEA:55040"/>
        <dbReference type="Rhea" id="RHEA-COMP:9623"/>
        <dbReference type="Rhea" id="RHEA-COMP:9685"/>
        <dbReference type="Rhea" id="RHEA-COMP:10800"/>
        <dbReference type="Rhea" id="RHEA-COMP:14074"/>
        <dbReference type="ChEBI" id="CHEBI:15378"/>
        <dbReference type="ChEBI" id="CHEBI:16526"/>
        <dbReference type="ChEBI" id="CHEBI:64479"/>
        <dbReference type="ChEBI" id="CHEBI:78449"/>
        <dbReference type="ChEBI" id="CHEBI:83989"/>
        <dbReference type="ChEBI" id="CHEBI:138538"/>
        <dbReference type="EC" id="2.3.1.179"/>
    </reaction>
</comment>
<keyword evidence="6 11" id="KW-0808">Transferase</keyword>
<evidence type="ECO:0000256" key="8">
    <source>
        <dbReference type="ARBA" id="ARBA00023098"/>
    </source>
</evidence>
<evidence type="ECO:0000313" key="15">
    <source>
        <dbReference type="EMBL" id="MBD3322966.1"/>
    </source>
</evidence>
<evidence type="ECO:0000256" key="13">
    <source>
        <dbReference type="RuleBase" id="RU003694"/>
    </source>
</evidence>
<organism evidence="15 16">
    <name type="scientific">candidate division KSB3 bacterium</name>
    <dbReference type="NCBI Taxonomy" id="2044937"/>
    <lineage>
        <taxon>Bacteria</taxon>
        <taxon>candidate division KSB3</taxon>
    </lineage>
</organism>
<dbReference type="PANTHER" id="PTHR11712">
    <property type="entry name" value="POLYKETIDE SYNTHASE-RELATED"/>
    <property type="match status" value="1"/>
</dbReference>
<dbReference type="SUPFAM" id="SSF53901">
    <property type="entry name" value="Thiolase-like"/>
    <property type="match status" value="2"/>
</dbReference>
<reference evidence="15" key="1">
    <citation type="submission" date="2019-11" db="EMBL/GenBank/DDBJ databases">
        <title>Microbial mats filling the niche in hypersaline microbial mats.</title>
        <authorList>
            <person name="Wong H.L."/>
            <person name="Macleod F.I."/>
            <person name="White R.A. III"/>
            <person name="Burns B.P."/>
        </authorList>
    </citation>
    <scope>NUCLEOTIDE SEQUENCE</scope>
    <source>
        <strain evidence="15">Rbin_158</strain>
    </source>
</reference>
<dbReference type="CDD" id="cd00834">
    <property type="entry name" value="KAS_I_II"/>
    <property type="match status" value="1"/>
</dbReference>
<evidence type="ECO:0000256" key="1">
    <source>
        <dbReference type="ARBA" id="ARBA00005194"/>
    </source>
</evidence>
<keyword evidence="7" id="KW-0276">Fatty acid metabolism</keyword>
<evidence type="ECO:0000313" key="16">
    <source>
        <dbReference type="Proteomes" id="UP000649604"/>
    </source>
</evidence>
<dbReference type="EMBL" id="WJJP01000004">
    <property type="protein sequence ID" value="MBD3322966.1"/>
    <property type="molecule type" value="Genomic_DNA"/>
</dbReference>
<keyword evidence="5 11" id="KW-0444">Lipid biosynthesis</keyword>
<evidence type="ECO:0000256" key="10">
    <source>
        <dbReference type="ARBA" id="ARBA00023315"/>
    </source>
</evidence>
<comment type="catalytic activity">
    <reaction evidence="11">
        <text>a fatty acyl-[ACP] + malonyl-[ACP] + H(+) = a 3-oxoacyl-[ACP] + holo-[ACP] + CO2</text>
        <dbReference type="Rhea" id="RHEA:22836"/>
        <dbReference type="Rhea" id="RHEA-COMP:9623"/>
        <dbReference type="Rhea" id="RHEA-COMP:9685"/>
        <dbReference type="Rhea" id="RHEA-COMP:9916"/>
        <dbReference type="Rhea" id="RHEA-COMP:14125"/>
        <dbReference type="ChEBI" id="CHEBI:15378"/>
        <dbReference type="ChEBI" id="CHEBI:16526"/>
        <dbReference type="ChEBI" id="CHEBI:64479"/>
        <dbReference type="ChEBI" id="CHEBI:78449"/>
        <dbReference type="ChEBI" id="CHEBI:78776"/>
        <dbReference type="ChEBI" id="CHEBI:138651"/>
    </reaction>
</comment>
<dbReference type="GO" id="GO:0006633">
    <property type="term" value="P:fatty acid biosynthetic process"/>
    <property type="evidence" value="ECO:0007669"/>
    <property type="project" value="UniProtKB-UniRule"/>
</dbReference>
<dbReference type="PANTHER" id="PTHR11712:SF336">
    <property type="entry name" value="3-OXOACYL-[ACYL-CARRIER-PROTEIN] SYNTHASE, MITOCHONDRIAL"/>
    <property type="match status" value="1"/>
</dbReference>
<dbReference type="GO" id="GO:0004315">
    <property type="term" value="F:3-oxoacyl-[acyl-carrier-protein] synthase activity"/>
    <property type="evidence" value="ECO:0007669"/>
    <property type="project" value="UniProtKB-UniRule"/>
</dbReference>
<dbReference type="InterPro" id="IPR014031">
    <property type="entry name" value="Ketoacyl_synth_C"/>
</dbReference>
<dbReference type="EC" id="2.3.1.179" evidence="3 11"/>
<dbReference type="NCBIfam" id="TIGR03150">
    <property type="entry name" value="fabF"/>
    <property type="match status" value="1"/>
</dbReference>
<evidence type="ECO:0000259" key="14">
    <source>
        <dbReference type="PROSITE" id="PS52004"/>
    </source>
</evidence>
<dbReference type="NCBIfam" id="NF005589">
    <property type="entry name" value="PRK07314.1"/>
    <property type="match status" value="1"/>
</dbReference>
<feature type="domain" description="Ketosynthase family 3 (KS3)" evidence="14">
    <location>
        <begin position="2"/>
        <end position="410"/>
    </location>
</feature>
<dbReference type="InterPro" id="IPR000794">
    <property type="entry name" value="Beta-ketoacyl_synthase"/>
</dbReference>
<evidence type="ECO:0000256" key="11">
    <source>
        <dbReference type="PIRNR" id="PIRNR000447"/>
    </source>
</evidence>
<dbReference type="Proteomes" id="UP000649604">
    <property type="component" value="Unassembled WGS sequence"/>
</dbReference>
<comment type="caution">
    <text evidence="15">The sequence shown here is derived from an EMBL/GenBank/DDBJ whole genome shotgun (WGS) entry which is preliminary data.</text>
</comment>
<keyword evidence="8" id="KW-0443">Lipid metabolism</keyword>
<proteinExistence type="inferred from homology"/>
<evidence type="ECO:0000256" key="5">
    <source>
        <dbReference type="ARBA" id="ARBA00022516"/>
    </source>
</evidence>
<dbReference type="InterPro" id="IPR014030">
    <property type="entry name" value="Ketoacyl_synth_N"/>
</dbReference>
<keyword evidence="10 11" id="KW-0012">Acyltransferase</keyword>
<dbReference type="SMART" id="SM00825">
    <property type="entry name" value="PKS_KS"/>
    <property type="match status" value="1"/>
</dbReference>
<evidence type="ECO:0000256" key="6">
    <source>
        <dbReference type="ARBA" id="ARBA00022679"/>
    </source>
</evidence>
<dbReference type="AlphaFoldDB" id="A0A9D5Q4I4"/>
<dbReference type="FunFam" id="3.40.47.10:FF:000009">
    <property type="entry name" value="3-oxoacyl-[acyl-carrier-protein] synthase 2"/>
    <property type="match status" value="1"/>
</dbReference>
<dbReference type="PROSITE" id="PS52004">
    <property type="entry name" value="KS3_2"/>
    <property type="match status" value="1"/>
</dbReference>
<evidence type="ECO:0000256" key="9">
    <source>
        <dbReference type="ARBA" id="ARBA00023160"/>
    </source>
</evidence>
<accession>A0A9D5Q4I4</accession>
<evidence type="ECO:0000256" key="4">
    <source>
        <dbReference type="ARBA" id="ARBA00014657"/>
    </source>
</evidence>
<evidence type="ECO:0000256" key="12">
    <source>
        <dbReference type="PIRSR" id="PIRSR000447-1"/>
    </source>
</evidence>
<evidence type="ECO:0000256" key="3">
    <source>
        <dbReference type="ARBA" id="ARBA00012356"/>
    </source>
</evidence>
<dbReference type="Pfam" id="PF02801">
    <property type="entry name" value="Ketoacyl-synt_C"/>
    <property type="match status" value="1"/>
</dbReference>
<evidence type="ECO:0000256" key="2">
    <source>
        <dbReference type="ARBA" id="ARBA00008467"/>
    </source>
</evidence>
<keyword evidence="9 11" id="KW-0275">Fatty acid biosynthesis</keyword>
<dbReference type="NCBIfam" id="NF004970">
    <property type="entry name" value="PRK06333.1"/>
    <property type="match status" value="1"/>
</dbReference>
<dbReference type="InterPro" id="IPR020841">
    <property type="entry name" value="PKS_Beta-ketoAc_synthase_dom"/>
</dbReference>
<feature type="active site" description="For beta-ketoacyl synthase activity" evidence="12">
    <location>
        <position position="163"/>
    </location>
</feature>
<dbReference type="InterPro" id="IPR017568">
    <property type="entry name" value="3-oxoacyl-ACP_synth-2"/>
</dbReference>
<comment type="pathway">
    <text evidence="1 11">Lipid metabolism; fatty acid biosynthesis.</text>
</comment>
<dbReference type="Pfam" id="PF00109">
    <property type="entry name" value="ketoacyl-synt"/>
    <property type="match status" value="1"/>
</dbReference>
<dbReference type="Gene3D" id="3.40.47.10">
    <property type="match status" value="1"/>
</dbReference>
<dbReference type="PIRSF" id="PIRSF000447">
    <property type="entry name" value="KAS_II"/>
    <property type="match status" value="1"/>
</dbReference>
<comment type="function">
    <text evidence="11">Involved in the type II fatty acid elongation cycle. Catalyzes the elongation of a wide range of acyl-ACP by the addition of two carbons from malonyl-ACP to an acyl acceptor. Can efficiently catalyze the conversion of palmitoleoyl-ACP (cis-hexadec-9-enoyl-ACP) to cis-vaccenoyl-ACP (cis-octadec-11-enoyl-ACP), an essential step in the thermal regulation of fatty acid composition.</text>
</comment>
<name>A0A9D5Q4I4_9BACT</name>